<dbReference type="PANTHER" id="PTHR10352">
    <property type="entry name" value="EUKARYOTIC TRANSLATION INITIATION FACTOR 3 SUBUNIT G"/>
    <property type="match status" value="1"/>
</dbReference>
<name>A0A3N4I6D9_ASCIM</name>
<dbReference type="InterPro" id="IPR034397">
    <property type="entry name" value="Prp24_RRM1"/>
</dbReference>
<feature type="domain" description="RRM" evidence="11">
    <location>
        <begin position="842"/>
        <end position="920"/>
    </location>
</feature>
<evidence type="ECO:0000256" key="4">
    <source>
        <dbReference type="ARBA" id="ARBA00022884"/>
    </source>
</evidence>
<feature type="compositionally biased region" description="Gly residues" evidence="10">
    <location>
        <begin position="1084"/>
        <end position="1096"/>
    </location>
</feature>
<dbReference type="AlphaFoldDB" id="A0A3N4I6D9"/>
<dbReference type="FunFam" id="3.30.70.330:FF:000365">
    <property type="entry name" value="U4/U6 snRNA-associated-splicing factor PRP24"/>
    <property type="match status" value="1"/>
</dbReference>
<dbReference type="SMART" id="SM00360">
    <property type="entry name" value="RRM"/>
    <property type="match status" value="4"/>
</dbReference>
<evidence type="ECO:0000256" key="6">
    <source>
        <dbReference type="ARBA" id="ARBA00023242"/>
    </source>
</evidence>
<gene>
    <name evidence="12" type="ORF">BJ508DRAFT_378905</name>
</gene>
<feature type="region of interest" description="Disordered" evidence="10">
    <location>
        <begin position="1"/>
        <end position="20"/>
    </location>
</feature>
<dbReference type="CDD" id="cd12296">
    <property type="entry name" value="RRM1_Prp24"/>
    <property type="match status" value="1"/>
</dbReference>
<evidence type="ECO:0000256" key="1">
    <source>
        <dbReference type="ARBA" id="ARBA00004123"/>
    </source>
</evidence>
<dbReference type="GO" id="GO:0008380">
    <property type="term" value="P:RNA splicing"/>
    <property type="evidence" value="ECO:0007669"/>
    <property type="project" value="UniProtKB-KW"/>
</dbReference>
<evidence type="ECO:0000259" key="11">
    <source>
        <dbReference type="PROSITE" id="PS50102"/>
    </source>
</evidence>
<dbReference type="InterPro" id="IPR035979">
    <property type="entry name" value="RBD_domain_sf"/>
</dbReference>
<dbReference type="GO" id="GO:0006397">
    <property type="term" value="P:mRNA processing"/>
    <property type="evidence" value="ECO:0007669"/>
    <property type="project" value="UniProtKB-KW"/>
</dbReference>
<dbReference type="CDD" id="cd12299">
    <property type="entry name" value="RRM4_Prp24"/>
    <property type="match status" value="1"/>
</dbReference>
<feature type="region of interest" description="Disordered" evidence="10">
    <location>
        <begin position="583"/>
        <end position="669"/>
    </location>
</feature>
<feature type="domain" description="RRM" evidence="11">
    <location>
        <begin position="675"/>
        <end position="760"/>
    </location>
</feature>
<evidence type="ECO:0000256" key="9">
    <source>
        <dbReference type="PROSITE-ProRule" id="PRU00176"/>
    </source>
</evidence>
<dbReference type="GO" id="GO:0005688">
    <property type="term" value="C:U6 snRNP"/>
    <property type="evidence" value="ECO:0007669"/>
    <property type="project" value="UniProtKB-ARBA"/>
</dbReference>
<dbReference type="InterPro" id="IPR012677">
    <property type="entry name" value="Nucleotide-bd_a/b_plait_sf"/>
</dbReference>
<feature type="compositionally biased region" description="Low complexity" evidence="10">
    <location>
        <begin position="589"/>
        <end position="613"/>
    </location>
</feature>
<proteinExistence type="predicted"/>
<keyword evidence="6" id="KW-0539">Nucleus</keyword>
<dbReference type="GO" id="GO:0003723">
    <property type="term" value="F:RNA binding"/>
    <property type="evidence" value="ECO:0007669"/>
    <property type="project" value="UniProtKB-UniRule"/>
</dbReference>
<dbReference type="OrthoDB" id="360390at2759"/>
<evidence type="ECO:0000256" key="2">
    <source>
        <dbReference type="ARBA" id="ARBA00022664"/>
    </source>
</evidence>
<keyword evidence="13" id="KW-1185">Reference proteome</keyword>
<dbReference type="CDD" id="cd12297">
    <property type="entry name" value="RRM2_Prp24"/>
    <property type="match status" value="1"/>
</dbReference>
<feature type="domain" description="RRM" evidence="11">
    <location>
        <begin position="962"/>
        <end position="1034"/>
    </location>
</feature>
<evidence type="ECO:0000256" key="7">
    <source>
        <dbReference type="ARBA" id="ARBA00093374"/>
    </source>
</evidence>
<evidence type="ECO:0000256" key="8">
    <source>
        <dbReference type="ARBA" id="ARBA00093627"/>
    </source>
</evidence>
<comment type="subcellular location">
    <subcellularLocation>
        <location evidence="1">Nucleus</location>
    </subcellularLocation>
</comment>
<evidence type="ECO:0000256" key="10">
    <source>
        <dbReference type="SAM" id="MobiDB-lite"/>
    </source>
</evidence>
<keyword evidence="5" id="KW-0508">mRNA splicing</keyword>
<dbReference type="InterPro" id="IPR003107">
    <property type="entry name" value="HAT"/>
</dbReference>
<dbReference type="Proteomes" id="UP000275078">
    <property type="component" value="Unassembled WGS sequence"/>
</dbReference>
<dbReference type="STRING" id="1160509.A0A3N4I6D9"/>
<dbReference type="Gene3D" id="1.25.40.10">
    <property type="entry name" value="Tetratricopeptide repeat domain"/>
    <property type="match status" value="2"/>
</dbReference>
<feature type="domain" description="RRM" evidence="11">
    <location>
        <begin position="751"/>
        <end position="828"/>
    </location>
</feature>
<organism evidence="12 13">
    <name type="scientific">Ascobolus immersus RN42</name>
    <dbReference type="NCBI Taxonomy" id="1160509"/>
    <lineage>
        <taxon>Eukaryota</taxon>
        <taxon>Fungi</taxon>
        <taxon>Dikarya</taxon>
        <taxon>Ascomycota</taxon>
        <taxon>Pezizomycotina</taxon>
        <taxon>Pezizomycetes</taxon>
        <taxon>Pezizales</taxon>
        <taxon>Ascobolaceae</taxon>
        <taxon>Ascobolus</taxon>
    </lineage>
</organism>
<dbReference type="Pfam" id="PF05391">
    <property type="entry name" value="Lsm_interact"/>
    <property type="match status" value="1"/>
</dbReference>
<feature type="region of interest" description="Disordered" evidence="10">
    <location>
        <begin position="1038"/>
        <end position="1145"/>
    </location>
</feature>
<dbReference type="EMBL" id="ML119727">
    <property type="protein sequence ID" value="RPA77384.1"/>
    <property type="molecule type" value="Genomic_DNA"/>
</dbReference>
<dbReference type="InterPro" id="IPR000504">
    <property type="entry name" value="RRM_dom"/>
</dbReference>
<reference evidence="12 13" key="1">
    <citation type="journal article" date="2018" name="Nat. Ecol. Evol.">
        <title>Pezizomycetes genomes reveal the molecular basis of ectomycorrhizal truffle lifestyle.</title>
        <authorList>
            <person name="Murat C."/>
            <person name="Payen T."/>
            <person name="Noel B."/>
            <person name="Kuo A."/>
            <person name="Morin E."/>
            <person name="Chen J."/>
            <person name="Kohler A."/>
            <person name="Krizsan K."/>
            <person name="Balestrini R."/>
            <person name="Da Silva C."/>
            <person name="Montanini B."/>
            <person name="Hainaut M."/>
            <person name="Levati E."/>
            <person name="Barry K.W."/>
            <person name="Belfiori B."/>
            <person name="Cichocki N."/>
            <person name="Clum A."/>
            <person name="Dockter R.B."/>
            <person name="Fauchery L."/>
            <person name="Guy J."/>
            <person name="Iotti M."/>
            <person name="Le Tacon F."/>
            <person name="Lindquist E.A."/>
            <person name="Lipzen A."/>
            <person name="Malagnac F."/>
            <person name="Mello A."/>
            <person name="Molinier V."/>
            <person name="Miyauchi S."/>
            <person name="Poulain J."/>
            <person name="Riccioni C."/>
            <person name="Rubini A."/>
            <person name="Sitrit Y."/>
            <person name="Splivallo R."/>
            <person name="Traeger S."/>
            <person name="Wang M."/>
            <person name="Zifcakova L."/>
            <person name="Wipf D."/>
            <person name="Zambonelli A."/>
            <person name="Paolocci F."/>
            <person name="Nowrousian M."/>
            <person name="Ottonello S."/>
            <person name="Baldrian P."/>
            <person name="Spatafora J.W."/>
            <person name="Henrissat B."/>
            <person name="Nagy L.G."/>
            <person name="Aury J.M."/>
            <person name="Wincker P."/>
            <person name="Grigoriev I.V."/>
            <person name="Bonfante P."/>
            <person name="Martin F.M."/>
        </authorList>
    </citation>
    <scope>NUCLEOTIDE SEQUENCE [LARGE SCALE GENOMIC DNA]</scope>
    <source>
        <strain evidence="12 13">RN42</strain>
    </source>
</reference>
<sequence>MEGVQYENTTDDTSMDTSEPTTLTAEELAHIATLLTQVAENPFSYETQVEYITLLRRGLDLHRKSPNAHPSRYPLWNDLKAARLGMLERYRLTEDMFAEWIEDENEAGTDWSEVKTIFDAALELEPEFYIGPGAPSSTRLWKLYAEWTEEWARKVTKRGNITPDELDMFNNDAVLSTWETAVEQTKGAIHDSDLVWNGYRDAMMRIVEQHPEKRDELIKHVFQAYENRLGVVHSTLSQTFTDLSTFVTDYFPAEDYESTMVNANKVYAATNKLWEDREIFEARIKNARLEGNIAEEWMAFAEYIEWEKQSYLPKKTGRKNKAKATKQDRDDCAQRVIHLFERASLRWPTEPRVWEEMIFYALENNSNVTKNIAMLGRAALSCPWSGSLWSILFNALETAFKPFETLSAVKDKAMESGILENVGGKEEVLKLQVTWLNYQRRRATSQLSDEDEIELAELEVEQGAKTYGSSDSNFRLDRIWISLLCDLDKVSEARDVWKGLVQLHGDSHQFWLRWYTWEREFGEKKDVASLFNMAFQRIDKKLDWPEKIVETWKEWVEDECDAEDIQNMLLKLRKHTASIAERRQKEAEQAAASGAQAEAVEAAPVAQPAVQAETMDVEMGDGSGKRKFEDDTSEERDTKKAKSEDIPELPDAPNPELGKAPLPEASALKRDRENTTVIVRNLPADIEMVKVRQFFRDCGIINSLKLVKEADGNSSTATIEFDSLESVAAAKTRDMKKVGDNEISIQVGTGSTLYVTNFPPTADDGYIRKLFEPYGTIVDIRFPSLRYNTHRRFCYVQFTSATEARSSLALDGRKLGEKLNLSVKISDPNQKKDREGPVYEGREVFIRNIDFKVREDDIRAAFEKFGTIERINLPAAGPKKGTHKGFGFVVFSKKEEADASLALNKIALKSRMLDVSIATPNPGKVKFNNAVTGSASPEPDAMATDEPTEPSNRPTRDEINKKTFAILNLPDTINDARLRAILDPYGPLHKLTLRPDHAGAIVEYESVADAGKASMALPGTEIGGSTIRIGSVSELKQSKPVVRKDKGFESKKKQEEAKKEEEKKEGPRPKLFAPTSVSVRGRRQGGGMTRRGGFVGMVGKKVEEKKVEEKKEGDVEMGDADAGKGEGDGEKKGKSNEEFRKMFLK</sequence>
<dbReference type="InterPro" id="IPR031766">
    <property type="entry name" value="RRM_occluded"/>
</dbReference>
<dbReference type="PROSITE" id="PS50102">
    <property type="entry name" value="RRM"/>
    <property type="match status" value="4"/>
</dbReference>
<dbReference type="InterPro" id="IPR008669">
    <property type="entry name" value="LSM_interact"/>
</dbReference>
<keyword evidence="4 9" id="KW-0694">RNA-binding</keyword>
<feature type="region of interest" description="Disordered" evidence="10">
    <location>
        <begin position="928"/>
        <end position="958"/>
    </location>
</feature>
<evidence type="ECO:0000256" key="3">
    <source>
        <dbReference type="ARBA" id="ARBA00022737"/>
    </source>
</evidence>
<feature type="compositionally biased region" description="Basic and acidic residues" evidence="10">
    <location>
        <begin position="1121"/>
        <end position="1145"/>
    </location>
</feature>
<dbReference type="Pfam" id="PF16842">
    <property type="entry name" value="RRM_occluded"/>
    <property type="match status" value="1"/>
</dbReference>
<dbReference type="Pfam" id="PF00076">
    <property type="entry name" value="RRM_1"/>
    <property type="match status" value="3"/>
</dbReference>
<dbReference type="InterPro" id="IPR011990">
    <property type="entry name" value="TPR-like_helical_dom_sf"/>
</dbReference>
<feature type="compositionally biased region" description="Basic and acidic residues" evidence="10">
    <location>
        <begin position="1042"/>
        <end position="1068"/>
    </location>
</feature>
<comment type="function">
    <text evidence="7">Functions as a recycling factor of the spliceosome, a machinery that forms on each precursor-messenger RNA (pre-mRNA) and catalyzes the removal of introns. Chaperones the re-annealing of U4 and U6 snRNAs (small nuclear RNAs) released from previous rounds of splicing, an initial step in reforming the U4/U6-U5 tri-snRNP (small nuclear ribonucleoprotein) that can reassemble into another spliceosome complex; this step involves binding U6 and facilitating the unwinding of the U6 internal stem loop, followed by base-pairing of U6 to U4.</text>
</comment>
<dbReference type="SUPFAM" id="SSF54928">
    <property type="entry name" value="RNA-binding domain, RBD"/>
    <property type="match status" value="3"/>
</dbReference>
<dbReference type="SMART" id="SM00386">
    <property type="entry name" value="HAT"/>
    <property type="match status" value="4"/>
</dbReference>
<protein>
    <recommendedName>
        <fullName evidence="8">U4/U6 snRNA-associated-splicing factor PRP24</fullName>
    </recommendedName>
</protein>
<evidence type="ECO:0000313" key="12">
    <source>
        <dbReference type="EMBL" id="RPA77384.1"/>
    </source>
</evidence>
<dbReference type="SUPFAM" id="SSF48452">
    <property type="entry name" value="TPR-like"/>
    <property type="match status" value="1"/>
</dbReference>
<dbReference type="Gene3D" id="3.30.70.330">
    <property type="match status" value="4"/>
</dbReference>
<feature type="compositionally biased region" description="Basic and acidic residues" evidence="10">
    <location>
        <begin position="1100"/>
        <end position="1114"/>
    </location>
</feature>
<evidence type="ECO:0000256" key="5">
    <source>
        <dbReference type="ARBA" id="ARBA00023187"/>
    </source>
</evidence>
<evidence type="ECO:0000313" key="13">
    <source>
        <dbReference type="Proteomes" id="UP000275078"/>
    </source>
</evidence>
<keyword evidence="2" id="KW-0507">mRNA processing</keyword>
<dbReference type="InterPro" id="IPR034398">
    <property type="entry name" value="Prp24_RRM2"/>
</dbReference>
<keyword evidence="3" id="KW-0677">Repeat</keyword>
<accession>A0A3N4I6D9</accession>
<feature type="compositionally biased region" description="Basic and acidic residues" evidence="10">
    <location>
        <begin position="623"/>
        <end position="645"/>
    </location>
</feature>